<keyword evidence="9" id="KW-1185">Reference proteome</keyword>
<dbReference type="EMBL" id="CP011390">
    <property type="protein sequence ID" value="ANE51150.1"/>
    <property type="molecule type" value="Genomic_DNA"/>
</dbReference>
<feature type="signal peptide" evidence="5">
    <location>
        <begin position="1"/>
        <end position="19"/>
    </location>
</feature>
<feature type="domain" description="TonB-dependent receptor plug" evidence="6">
    <location>
        <begin position="137"/>
        <end position="217"/>
    </location>
</feature>
<dbReference type="Pfam" id="PF07715">
    <property type="entry name" value="Plug"/>
    <property type="match status" value="1"/>
</dbReference>
<feature type="domain" description="Outer membrane protein beta-barrel" evidence="7">
    <location>
        <begin position="374"/>
        <end position="789"/>
    </location>
</feature>
<dbReference type="Gene3D" id="2.60.40.1120">
    <property type="entry name" value="Carboxypeptidase-like, regulatory domain"/>
    <property type="match status" value="1"/>
</dbReference>
<accession>A0A172TVU0</accession>
<dbReference type="KEGG" id="fla:SY85_12210"/>
<sequence length="822" mass="92165">MRKHLLVLLSLFSSTLLLAQHVSGLIHDDSGKPVSGATVSLLHIKDSSTFKFATTKDDGRFSIMADTGSYLVNVSYIGFTPYYTSSITVSNKDITLPIITLKKADASTLKGVTVTSTRPMIEVKADKTVLNVEGTINAVGNDALELLRKSPGVMVDKDDNISLSGKNGVQIYIDGRPSPLTGQDLASYLKTLQSSQIEAIEIITNPSSKYDAAGNAGIINIRLKKNKSFGTNGSVNAGWNIGTYAKYNGGLSLNHRNAKINTFGNFNYFRARYANYMNMYRETVTDSLFQQHNDMQFKNNSIGFKAGLDYFLSKKSTVGFITNGNLADQNFSTNGNALISHLATKDIDRIMIANNNNEIDRDNVNINLNYRYNDTSGRELNVDADYGWYHIVNNQLQPTDMYAYATNTLLSRELQNMYTPSRIDIYTIKADYDQNLWKGRVGLGGKLSFVKSDNAFDQYDMLHPSGPFTEGQNNFDYRENINAGYATYNRQIKKVTFQVGLRVENTNAEGHSAGKRWYYNADGTGSYKYFDSLTKRNYTDVFPSASITLNQNPDNQFSISYSRRIDRPAYQDLNPFEFRLDKYAFRRGNTLLQPQYTNIIDITHAFKSKLTTKLTYSHVNDVFAQVIDVVETNQSQSYLTKKNLATQDIVGLNFSYNLKYKALTSYINLNTYYSHFKSNDGPTRNIDINVYAANVYAQNSVKLSEIWSAELSGWYSTPSLWQGTFKSWAMGGLDIGGQAKLLKGKATIKATVTDFLHTLKWGSTNSYAGQYSRMNGGWESRQFRLNLTYRFGSTEIKAARQRNTASEEENKRTQGGGGSPNQ</sequence>
<keyword evidence="8" id="KW-0675">Receptor</keyword>
<evidence type="ECO:0000256" key="2">
    <source>
        <dbReference type="ARBA" id="ARBA00023136"/>
    </source>
</evidence>
<name>A0A172TVU0_9BACT</name>
<comment type="subcellular location">
    <subcellularLocation>
        <location evidence="1">Cell outer membrane</location>
    </subcellularLocation>
</comment>
<dbReference type="InterPro" id="IPR012910">
    <property type="entry name" value="Plug_dom"/>
</dbReference>
<dbReference type="PATRIC" id="fig|1492898.3.peg.2632"/>
<organism evidence="8 9">
    <name type="scientific">Flavisolibacter tropicus</name>
    <dbReference type="NCBI Taxonomy" id="1492898"/>
    <lineage>
        <taxon>Bacteria</taxon>
        <taxon>Pseudomonadati</taxon>
        <taxon>Bacteroidota</taxon>
        <taxon>Chitinophagia</taxon>
        <taxon>Chitinophagales</taxon>
        <taxon>Chitinophagaceae</taxon>
        <taxon>Flavisolibacter</taxon>
    </lineage>
</organism>
<evidence type="ECO:0000256" key="1">
    <source>
        <dbReference type="ARBA" id="ARBA00004442"/>
    </source>
</evidence>
<dbReference type="InterPro" id="IPR037066">
    <property type="entry name" value="Plug_dom_sf"/>
</dbReference>
<dbReference type="PANTHER" id="PTHR40980:SF4">
    <property type="entry name" value="TONB-DEPENDENT RECEPTOR-LIKE BETA-BARREL DOMAIN-CONTAINING PROTEIN"/>
    <property type="match status" value="1"/>
</dbReference>
<dbReference type="Pfam" id="PF13620">
    <property type="entry name" value="CarboxypepD_reg"/>
    <property type="match status" value="1"/>
</dbReference>
<keyword evidence="5" id="KW-0732">Signal</keyword>
<dbReference type="InterPro" id="IPR041700">
    <property type="entry name" value="OMP_b-brl_3"/>
</dbReference>
<dbReference type="OrthoDB" id="905812at2"/>
<dbReference type="InterPro" id="IPR036942">
    <property type="entry name" value="Beta-barrel_TonB_sf"/>
</dbReference>
<evidence type="ECO:0000259" key="7">
    <source>
        <dbReference type="Pfam" id="PF14905"/>
    </source>
</evidence>
<keyword evidence="2" id="KW-0472">Membrane</keyword>
<dbReference type="Proteomes" id="UP000077177">
    <property type="component" value="Chromosome"/>
</dbReference>
<dbReference type="Pfam" id="PF14905">
    <property type="entry name" value="OMP_b-brl_3"/>
    <property type="match status" value="1"/>
</dbReference>
<gene>
    <name evidence="8" type="ORF">SY85_12210</name>
</gene>
<evidence type="ECO:0000259" key="6">
    <source>
        <dbReference type="Pfam" id="PF07715"/>
    </source>
</evidence>
<feature type="chain" id="PRO_5008001221" evidence="5">
    <location>
        <begin position="20"/>
        <end position="822"/>
    </location>
</feature>
<dbReference type="AlphaFoldDB" id="A0A172TVU0"/>
<evidence type="ECO:0000313" key="8">
    <source>
        <dbReference type="EMBL" id="ANE51150.1"/>
    </source>
</evidence>
<reference evidence="9" key="1">
    <citation type="submission" date="2015-01" db="EMBL/GenBank/DDBJ databases">
        <title>Flavisolibacter sp./LCS9/ whole genome sequencing.</title>
        <authorList>
            <person name="Kim M.K."/>
            <person name="Srinivasan S."/>
            <person name="Lee J.-J."/>
        </authorList>
    </citation>
    <scope>NUCLEOTIDE SEQUENCE [LARGE SCALE GENOMIC DNA]</scope>
    <source>
        <strain evidence="9">LCS9</strain>
    </source>
</reference>
<dbReference type="Gene3D" id="2.40.170.20">
    <property type="entry name" value="TonB-dependent receptor, beta-barrel domain"/>
    <property type="match status" value="1"/>
</dbReference>
<feature type="region of interest" description="Disordered" evidence="4">
    <location>
        <begin position="798"/>
        <end position="822"/>
    </location>
</feature>
<proteinExistence type="predicted"/>
<protein>
    <submittedName>
        <fullName evidence="8">TonB-dependent receptor</fullName>
    </submittedName>
</protein>
<reference evidence="8 9" key="2">
    <citation type="journal article" date="2016" name="Int. J. Syst. Evol. Microbiol.">
        <title>Flavisolibacter tropicus sp. nov., isolated from tropical soil.</title>
        <authorList>
            <person name="Lee J.J."/>
            <person name="Kang M.S."/>
            <person name="Kim G.S."/>
            <person name="Lee C.S."/>
            <person name="Lim S."/>
            <person name="Lee J."/>
            <person name="Roh S.H."/>
            <person name="Kang H."/>
            <person name="Ha J.M."/>
            <person name="Bae S."/>
            <person name="Jung H.Y."/>
            <person name="Kim M.K."/>
        </authorList>
    </citation>
    <scope>NUCLEOTIDE SEQUENCE [LARGE SCALE GENOMIC DNA]</scope>
    <source>
        <strain evidence="8 9">LCS9</strain>
    </source>
</reference>
<dbReference type="STRING" id="1492898.SY85_12210"/>
<evidence type="ECO:0000256" key="4">
    <source>
        <dbReference type="SAM" id="MobiDB-lite"/>
    </source>
</evidence>
<dbReference type="GO" id="GO:0009279">
    <property type="term" value="C:cell outer membrane"/>
    <property type="evidence" value="ECO:0007669"/>
    <property type="project" value="UniProtKB-SubCell"/>
</dbReference>
<evidence type="ECO:0000256" key="5">
    <source>
        <dbReference type="SAM" id="SignalP"/>
    </source>
</evidence>
<evidence type="ECO:0000313" key="9">
    <source>
        <dbReference type="Proteomes" id="UP000077177"/>
    </source>
</evidence>
<keyword evidence="3" id="KW-0998">Cell outer membrane</keyword>
<dbReference type="InterPro" id="IPR008969">
    <property type="entry name" value="CarboxyPept-like_regulatory"/>
</dbReference>
<dbReference type="SUPFAM" id="SSF49464">
    <property type="entry name" value="Carboxypeptidase regulatory domain-like"/>
    <property type="match status" value="1"/>
</dbReference>
<evidence type="ECO:0000256" key="3">
    <source>
        <dbReference type="ARBA" id="ARBA00023237"/>
    </source>
</evidence>
<dbReference type="RefSeq" id="WP_066404850.1">
    <property type="nucleotide sequence ID" value="NZ_CP011390.1"/>
</dbReference>
<dbReference type="SUPFAM" id="SSF56935">
    <property type="entry name" value="Porins"/>
    <property type="match status" value="1"/>
</dbReference>
<dbReference type="Gene3D" id="2.170.130.10">
    <property type="entry name" value="TonB-dependent receptor, plug domain"/>
    <property type="match status" value="1"/>
</dbReference>
<dbReference type="PANTHER" id="PTHR40980">
    <property type="entry name" value="PLUG DOMAIN-CONTAINING PROTEIN"/>
    <property type="match status" value="1"/>
</dbReference>